<reference evidence="1" key="1">
    <citation type="journal article" date="2014" name="Int. J. Syst. Evol. Microbiol.">
        <title>Complete genome sequence of Corynebacterium casei LMG S-19264T (=DSM 44701T), isolated from a smear-ripened cheese.</title>
        <authorList>
            <consortium name="US DOE Joint Genome Institute (JGI-PGF)"/>
            <person name="Walter F."/>
            <person name="Albersmeier A."/>
            <person name="Kalinowski J."/>
            <person name="Ruckert C."/>
        </authorList>
    </citation>
    <scope>NUCLEOTIDE SEQUENCE</scope>
    <source>
        <strain evidence="1">CGMCC 1.15425</strain>
    </source>
</reference>
<name>A0A916VJW4_9GAMM</name>
<evidence type="ECO:0000313" key="1">
    <source>
        <dbReference type="EMBL" id="GFZ84550.1"/>
    </source>
</evidence>
<gene>
    <name evidence="1" type="ORF">GCM10011403_30060</name>
</gene>
<sequence>MKHLSQVRLCRAIILLAFQAILGLPLIADAAEQRIRADVITDIAYISPGETQTLQVRVNNPEDSGVVIANASFLPQRYEVELLNRYSFLEIIEANGCPLLDNNASYGLKRACDTKRNDVFPINPGDSVTMTYRYLDIAESATPGTILLMSNITLRMYDTDDRLLPELYLDRDLIRIVADPDNPQVLPSLNTINPMAGIVRAEMDLFIDYPEIVQVGDTFELNARVVNHTDQEYTLSKSLSGTSFGAAYNVRGCSIPQVCQKRQLKIGANESVEGLTFPVRYRALVYKQNIWEVPRPTLRITDSIGRVGYIYADPIRVAVEHDTYLPTLEVR</sequence>
<organism evidence="1 2">
    <name type="scientific">Pseudohongiella nitratireducens</name>
    <dbReference type="NCBI Taxonomy" id="1768907"/>
    <lineage>
        <taxon>Bacteria</taxon>
        <taxon>Pseudomonadati</taxon>
        <taxon>Pseudomonadota</taxon>
        <taxon>Gammaproteobacteria</taxon>
        <taxon>Pseudomonadales</taxon>
        <taxon>Pseudohongiellaceae</taxon>
        <taxon>Pseudohongiella</taxon>
    </lineage>
</organism>
<evidence type="ECO:0000313" key="2">
    <source>
        <dbReference type="Proteomes" id="UP000627715"/>
    </source>
</evidence>
<comment type="caution">
    <text evidence="1">The sequence shown here is derived from an EMBL/GenBank/DDBJ whole genome shotgun (WGS) entry which is preliminary data.</text>
</comment>
<dbReference type="EMBL" id="BMIY01000018">
    <property type="protein sequence ID" value="GFZ84550.1"/>
    <property type="molecule type" value="Genomic_DNA"/>
</dbReference>
<dbReference type="Proteomes" id="UP000627715">
    <property type="component" value="Unassembled WGS sequence"/>
</dbReference>
<dbReference type="RefSeq" id="WP_068811371.1">
    <property type="nucleotide sequence ID" value="NZ_BMIY01000018.1"/>
</dbReference>
<reference evidence="1" key="2">
    <citation type="submission" date="2020-09" db="EMBL/GenBank/DDBJ databases">
        <authorList>
            <person name="Sun Q."/>
            <person name="Zhou Y."/>
        </authorList>
    </citation>
    <scope>NUCLEOTIDE SEQUENCE</scope>
    <source>
        <strain evidence="1">CGMCC 1.15425</strain>
    </source>
</reference>
<dbReference type="AlphaFoldDB" id="A0A916VJW4"/>
<keyword evidence="2" id="KW-1185">Reference proteome</keyword>
<proteinExistence type="predicted"/>
<protein>
    <submittedName>
        <fullName evidence="1">Uncharacterized protein</fullName>
    </submittedName>
</protein>
<accession>A0A916VJW4</accession>